<dbReference type="EMBL" id="CP014145">
    <property type="protein sequence ID" value="AMB59458.1"/>
    <property type="molecule type" value="Genomic_DNA"/>
</dbReference>
<sequence>MTAINSDEIVSTIDPAGCNCDDCLRGVSVPLHRADAGQLNALLDGRLANATGLDLSDIEAVLDAL</sequence>
<dbReference type="Proteomes" id="UP000058305">
    <property type="component" value="Chromosome"/>
</dbReference>
<keyword evidence="2" id="KW-1185">Reference proteome</keyword>
<protein>
    <submittedName>
        <fullName evidence="1">Uncharacterized protein</fullName>
    </submittedName>
</protein>
<dbReference type="OrthoDB" id="5119715at2"/>
<accession>A0A0X8E4W2</accession>
<gene>
    <name evidence="1" type="ORF">AWU67_11980</name>
</gene>
<organism evidence="1 2">
    <name type="scientific">Microterricola viridarii</name>
    <dbReference type="NCBI Taxonomy" id="412690"/>
    <lineage>
        <taxon>Bacteria</taxon>
        <taxon>Bacillati</taxon>
        <taxon>Actinomycetota</taxon>
        <taxon>Actinomycetes</taxon>
        <taxon>Micrococcales</taxon>
        <taxon>Microbacteriaceae</taxon>
        <taxon>Microterricola</taxon>
    </lineage>
</organism>
<dbReference type="AlphaFoldDB" id="A0A0X8E4W2"/>
<dbReference type="KEGG" id="mvd:AWU67_11980"/>
<name>A0A0X8E4W2_9MICO</name>
<reference evidence="1 2" key="1">
    <citation type="journal article" date="2016" name="J. Biotechnol.">
        <title>First complete genome sequence of a species in the genus Microterricola, an extremophilic cold active enzyme producing bacterial strain ERGS5:02 isolated from Sikkim Himalaya.</title>
        <authorList>
            <person name="Himanshu"/>
            <person name="Swarnkar M.K."/>
            <person name="Singh D."/>
            <person name="Kumar R."/>
        </authorList>
    </citation>
    <scope>NUCLEOTIDE SEQUENCE [LARGE SCALE GENOMIC DNA]</scope>
    <source>
        <strain evidence="1 2">ERGS5:02</strain>
    </source>
</reference>
<proteinExistence type="predicted"/>
<dbReference type="RefSeq" id="WP_067229311.1">
    <property type="nucleotide sequence ID" value="NZ_CP014145.1"/>
</dbReference>
<evidence type="ECO:0000313" key="2">
    <source>
        <dbReference type="Proteomes" id="UP000058305"/>
    </source>
</evidence>
<evidence type="ECO:0000313" key="1">
    <source>
        <dbReference type="EMBL" id="AMB59458.1"/>
    </source>
</evidence>
<reference evidence="2" key="2">
    <citation type="submission" date="2016-01" db="EMBL/GenBank/DDBJ databases">
        <title>First complete genome sequence of a species in the genus Microterricola, an extremophilic cold active enzyme producing strain ERGS5:02 isolated from Sikkim Himalaya.</title>
        <authorList>
            <person name="Kumar R."/>
            <person name="Singh D."/>
            <person name="Swarnkar M.K."/>
        </authorList>
    </citation>
    <scope>NUCLEOTIDE SEQUENCE [LARGE SCALE GENOMIC DNA]</scope>
    <source>
        <strain evidence="2">ERGS5:02</strain>
    </source>
</reference>